<protein>
    <submittedName>
        <fullName evidence="1">Uncharacterized protein</fullName>
    </submittedName>
</protein>
<name>A0A101M2K8_PICGL</name>
<proteinExistence type="predicted"/>
<organism evidence="1">
    <name type="scientific">Picea glauca</name>
    <name type="common">White spruce</name>
    <name type="synonym">Pinus glauca</name>
    <dbReference type="NCBI Taxonomy" id="3330"/>
    <lineage>
        <taxon>Eukaryota</taxon>
        <taxon>Viridiplantae</taxon>
        <taxon>Streptophyta</taxon>
        <taxon>Embryophyta</taxon>
        <taxon>Tracheophyta</taxon>
        <taxon>Spermatophyta</taxon>
        <taxon>Pinopsida</taxon>
        <taxon>Pinidae</taxon>
        <taxon>Conifers I</taxon>
        <taxon>Pinales</taxon>
        <taxon>Pinaceae</taxon>
        <taxon>Picea</taxon>
    </lineage>
</organism>
<reference evidence="1" key="1">
    <citation type="journal article" date="2015" name="Genome Biol. Evol.">
        <title>Organellar Genomes of White Spruce (Picea glauca): Assembly and Annotation.</title>
        <authorList>
            <person name="Jackman S.D."/>
            <person name="Warren R.L."/>
            <person name="Gibb E.A."/>
            <person name="Vandervalk B.P."/>
            <person name="Mohamadi H."/>
            <person name="Chu J."/>
            <person name="Raymond A."/>
            <person name="Pleasance S."/>
            <person name="Coope R."/>
            <person name="Wildung M.R."/>
            <person name="Ritland C.E."/>
            <person name="Bousquet J."/>
            <person name="Jones S.J."/>
            <person name="Bohlmann J."/>
            <person name="Birol I."/>
        </authorList>
    </citation>
    <scope>NUCLEOTIDE SEQUENCE [LARGE SCALE GENOMIC DNA]</scope>
    <source>
        <tissue evidence="1">Flushing bud</tissue>
    </source>
</reference>
<comment type="caution">
    <text evidence="1">The sequence shown here is derived from an EMBL/GenBank/DDBJ whole genome shotgun (WGS) entry which is preliminary data.</text>
</comment>
<accession>A0A101M2K8</accession>
<gene>
    <name evidence="1" type="ORF">ABT39_MTgene3041</name>
</gene>
<dbReference type="EMBL" id="LKAM01000002">
    <property type="protein sequence ID" value="KUM49814.1"/>
    <property type="molecule type" value="Genomic_DNA"/>
</dbReference>
<sequence>MRGKGENPSTSFARTITSLIKERGPRTFNVPWGNTLSVGIFFFKSLDLPMVNRV</sequence>
<evidence type="ECO:0000313" key="1">
    <source>
        <dbReference type="EMBL" id="KUM49814.1"/>
    </source>
</evidence>
<geneLocation type="mitochondrion" evidence="1"/>
<dbReference type="AlphaFoldDB" id="A0A101M2K8"/>
<keyword evidence="1" id="KW-0496">Mitochondrion</keyword>